<dbReference type="InterPro" id="IPR026350">
    <property type="entry name" value="GxxExxY"/>
</dbReference>
<protein>
    <submittedName>
        <fullName evidence="1">GxxExxY protein</fullName>
    </submittedName>
</protein>
<reference evidence="1" key="1">
    <citation type="submission" date="2022-03" db="EMBL/GenBank/DDBJ databases">
        <title>De novo assembled genomes of Belliella spp. (Cyclobacteriaceae) strains.</title>
        <authorList>
            <person name="Szabo A."/>
            <person name="Korponai K."/>
            <person name="Felfoldi T."/>
        </authorList>
    </citation>
    <scope>NUCLEOTIDE SEQUENCE</scope>
    <source>
        <strain evidence="1">DSM 107340</strain>
    </source>
</reference>
<proteinExistence type="predicted"/>
<dbReference type="InterPro" id="IPR011604">
    <property type="entry name" value="PDDEXK-like_dom_sf"/>
</dbReference>
<dbReference type="EMBL" id="JAKZGS010000009">
    <property type="protein sequence ID" value="MCH7398758.1"/>
    <property type="molecule type" value="Genomic_DNA"/>
</dbReference>
<dbReference type="Pfam" id="PF13366">
    <property type="entry name" value="PDDEXK_3"/>
    <property type="match status" value="1"/>
</dbReference>
<keyword evidence="2" id="KW-1185">Reference proteome</keyword>
<dbReference type="Gene3D" id="3.90.320.10">
    <property type="match status" value="1"/>
</dbReference>
<sequence length="125" mass="14495">MSENEISKSILDSCYLIHTNLGPGLFENVYENILYFELKNKGLKVERQTPIEVRWRGLIFENGFRADLIVEDKVLIELKSVESLSKVHYKQLLTYLKLTNIKLGLLINFNENLIRDGIKRVVNGL</sequence>
<evidence type="ECO:0000313" key="1">
    <source>
        <dbReference type="EMBL" id="MCH7398758.1"/>
    </source>
</evidence>
<gene>
    <name evidence="1" type="ORF">MM236_12205</name>
</gene>
<comment type="caution">
    <text evidence="1">The sequence shown here is derived from an EMBL/GenBank/DDBJ whole genome shotgun (WGS) entry which is preliminary data.</text>
</comment>
<evidence type="ECO:0000313" key="2">
    <source>
        <dbReference type="Proteomes" id="UP001165488"/>
    </source>
</evidence>
<dbReference type="RefSeq" id="WP_241275260.1">
    <property type="nucleotide sequence ID" value="NZ_JAKZGS010000009.1"/>
</dbReference>
<accession>A0ABS9UQF3</accession>
<name>A0ABS9UQF3_9BACT</name>
<dbReference type="Proteomes" id="UP001165488">
    <property type="component" value="Unassembled WGS sequence"/>
</dbReference>
<organism evidence="1 2">
    <name type="scientific">Belliella calami</name>
    <dbReference type="NCBI Taxonomy" id="2923436"/>
    <lineage>
        <taxon>Bacteria</taxon>
        <taxon>Pseudomonadati</taxon>
        <taxon>Bacteroidota</taxon>
        <taxon>Cytophagia</taxon>
        <taxon>Cytophagales</taxon>
        <taxon>Cyclobacteriaceae</taxon>
        <taxon>Belliella</taxon>
    </lineage>
</organism>
<dbReference type="NCBIfam" id="TIGR04256">
    <property type="entry name" value="GxxExxY"/>
    <property type="match status" value="1"/>
</dbReference>